<evidence type="ECO:0000313" key="11">
    <source>
        <dbReference type="EMBL" id="KAK7576149.1"/>
    </source>
</evidence>
<keyword evidence="2" id="KW-0217">Developmental protein</keyword>
<dbReference type="FunFam" id="1.10.10.60:FF:000315">
    <property type="entry name" value="NK1 homeobox 2"/>
    <property type="match status" value="1"/>
</dbReference>
<evidence type="ECO:0000256" key="7">
    <source>
        <dbReference type="PROSITE-ProRule" id="PRU00108"/>
    </source>
</evidence>
<dbReference type="InterPro" id="IPR001356">
    <property type="entry name" value="HD"/>
</dbReference>
<organism evidence="11 12">
    <name type="scientific">Parthenolecanium corni</name>
    <dbReference type="NCBI Taxonomy" id="536013"/>
    <lineage>
        <taxon>Eukaryota</taxon>
        <taxon>Metazoa</taxon>
        <taxon>Ecdysozoa</taxon>
        <taxon>Arthropoda</taxon>
        <taxon>Hexapoda</taxon>
        <taxon>Insecta</taxon>
        <taxon>Pterygota</taxon>
        <taxon>Neoptera</taxon>
        <taxon>Paraneoptera</taxon>
        <taxon>Hemiptera</taxon>
        <taxon>Sternorrhyncha</taxon>
        <taxon>Coccoidea</taxon>
        <taxon>Coccidae</taxon>
        <taxon>Parthenolecanium</taxon>
    </lineage>
</organism>
<evidence type="ECO:0000256" key="5">
    <source>
        <dbReference type="ARBA" id="ARBA00023242"/>
    </source>
</evidence>
<dbReference type="EMBL" id="JBBCAQ010000036">
    <property type="protein sequence ID" value="KAK7576149.1"/>
    <property type="molecule type" value="Genomic_DNA"/>
</dbReference>
<evidence type="ECO:0000256" key="1">
    <source>
        <dbReference type="ARBA" id="ARBA00004123"/>
    </source>
</evidence>
<keyword evidence="3 7" id="KW-0238">DNA-binding</keyword>
<evidence type="ECO:0000256" key="3">
    <source>
        <dbReference type="ARBA" id="ARBA00023125"/>
    </source>
</evidence>
<reference evidence="11 12" key="1">
    <citation type="submission" date="2024-03" db="EMBL/GenBank/DDBJ databases">
        <title>Adaptation during the transition from Ophiocordyceps entomopathogen to insect associate is accompanied by gene loss and intensified selection.</title>
        <authorList>
            <person name="Ward C.M."/>
            <person name="Onetto C.A."/>
            <person name="Borneman A.R."/>
        </authorList>
    </citation>
    <scope>NUCLEOTIDE SEQUENCE [LARGE SCALE GENOMIC DNA]</scope>
    <source>
        <strain evidence="11">AWRI1</strain>
        <tissue evidence="11">Single Adult Female</tissue>
    </source>
</reference>
<gene>
    <name evidence="11" type="ORF">V9T40_012435</name>
</gene>
<dbReference type="PRINTS" id="PR00024">
    <property type="entry name" value="HOMEOBOX"/>
</dbReference>
<dbReference type="SUPFAM" id="SSF46689">
    <property type="entry name" value="Homeodomain-like"/>
    <property type="match status" value="1"/>
</dbReference>
<dbReference type="InterPro" id="IPR009057">
    <property type="entry name" value="Homeodomain-like_sf"/>
</dbReference>
<dbReference type="Proteomes" id="UP001367676">
    <property type="component" value="Unassembled WGS sequence"/>
</dbReference>
<name>A0AAN9TAQ6_9HEMI</name>
<dbReference type="Gene3D" id="1.10.10.60">
    <property type="entry name" value="Homeodomain-like"/>
    <property type="match status" value="1"/>
</dbReference>
<dbReference type="PANTHER" id="PTHR24340:SF37">
    <property type="entry name" value="HOMEOBOX PROTEIN SLOU"/>
    <property type="match status" value="1"/>
</dbReference>
<comment type="similarity">
    <text evidence="6">Belongs to the NK-1 homeobox family.</text>
</comment>
<dbReference type="InterPro" id="IPR017970">
    <property type="entry name" value="Homeobox_CS"/>
</dbReference>
<dbReference type="InterPro" id="IPR020479">
    <property type="entry name" value="HD_metazoa"/>
</dbReference>
<comment type="subcellular location">
    <subcellularLocation>
        <location evidence="1 7 8">Nucleus</location>
    </subcellularLocation>
</comment>
<dbReference type="GO" id="GO:0000981">
    <property type="term" value="F:DNA-binding transcription factor activity, RNA polymerase II-specific"/>
    <property type="evidence" value="ECO:0007669"/>
    <property type="project" value="InterPro"/>
</dbReference>
<dbReference type="SMART" id="SM00389">
    <property type="entry name" value="HOX"/>
    <property type="match status" value="1"/>
</dbReference>
<dbReference type="CDD" id="cd00086">
    <property type="entry name" value="homeodomain"/>
    <property type="match status" value="1"/>
</dbReference>
<dbReference type="PROSITE" id="PS00027">
    <property type="entry name" value="HOMEOBOX_1"/>
    <property type="match status" value="1"/>
</dbReference>
<keyword evidence="4 7" id="KW-0371">Homeobox</keyword>
<feature type="compositionally biased region" description="Low complexity" evidence="9">
    <location>
        <begin position="244"/>
        <end position="255"/>
    </location>
</feature>
<evidence type="ECO:0000256" key="6">
    <source>
        <dbReference type="ARBA" id="ARBA00061009"/>
    </source>
</evidence>
<feature type="DNA-binding region" description="Homeobox" evidence="7">
    <location>
        <begin position="314"/>
        <end position="373"/>
    </location>
</feature>
<evidence type="ECO:0000256" key="8">
    <source>
        <dbReference type="RuleBase" id="RU000682"/>
    </source>
</evidence>
<dbReference type="GO" id="GO:0005634">
    <property type="term" value="C:nucleus"/>
    <property type="evidence" value="ECO:0007669"/>
    <property type="project" value="UniProtKB-SubCell"/>
</dbReference>
<dbReference type="GO" id="GO:0030154">
    <property type="term" value="P:cell differentiation"/>
    <property type="evidence" value="ECO:0007669"/>
    <property type="project" value="TreeGrafter"/>
</dbReference>
<dbReference type="Pfam" id="PF00046">
    <property type="entry name" value="Homeodomain"/>
    <property type="match status" value="1"/>
</dbReference>
<dbReference type="AlphaFoldDB" id="A0AAN9TAQ6"/>
<feature type="region of interest" description="Disordered" evidence="9">
    <location>
        <begin position="244"/>
        <end position="317"/>
    </location>
</feature>
<evidence type="ECO:0000256" key="9">
    <source>
        <dbReference type="SAM" id="MobiDB-lite"/>
    </source>
</evidence>
<protein>
    <recommendedName>
        <fullName evidence="10">Homeobox domain-containing protein</fullName>
    </recommendedName>
</protein>
<dbReference type="PROSITE" id="PS50071">
    <property type="entry name" value="HOMEOBOX_2"/>
    <property type="match status" value="1"/>
</dbReference>
<proteinExistence type="inferred from homology"/>
<feature type="domain" description="Homeobox" evidence="10">
    <location>
        <begin position="312"/>
        <end position="372"/>
    </location>
</feature>
<dbReference type="GO" id="GO:0000978">
    <property type="term" value="F:RNA polymerase II cis-regulatory region sequence-specific DNA binding"/>
    <property type="evidence" value="ECO:0007669"/>
    <property type="project" value="TreeGrafter"/>
</dbReference>
<accession>A0AAN9TAQ6</accession>
<sequence length="441" mass="49585">MTMTMMQRILQNEERTNMPSTNVESELADRKPFDTLSYQFAATTATIIADKEDSNQFLRTFSQPRLVNNNMKENFLKFDQNDSLCKSFFGCDDRISTKNAEHAFHEYEKQDGDDDSSDKNYRDECSRRLSCDSDESTDGHPIVTEERVSSEEEFVGAKEEVRSPVDLTSSRRLPMETSEFMTSEESTLDSCRNERVNDHGPRKLAFSVENILDPNKFTGKQLEEAKEKILQPFNWRPHLDFVDSSSVSVSRPGSSTTQRSDDEDDDVSIGGEADKSDISDEPDINGVKRSGSSNGAKKSSSKCGESGSKNSGKPRRARTAFTYEQLVALENKFKTTRYLSVCERLNLAISLSLTETQVKIWFQNRRTKWKKQNPGMDVNSPTVPPPPPTNGPPFFHPLAYTAYHYPQTTPFSTNQTHGAAAAAAAYFHHLGTHHSSVGHNP</sequence>
<comment type="caution">
    <text evidence="11">The sequence shown here is derived from an EMBL/GenBank/DDBJ whole genome shotgun (WGS) entry which is preliminary data.</text>
</comment>
<evidence type="ECO:0000256" key="4">
    <source>
        <dbReference type="ARBA" id="ARBA00023155"/>
    </source>
</evidence>
<evidence type="ECO:0000313" key="12">
    <source>
        <dbReference type="Proteomes" id="UP001367676"/>
    </source>
</evidence>
<dbReference type="InterPro" id="IPR050394">
    <property type="entry name" value="Homeobox_NK-like"/>
</dbReference>
<evidence type="ECO:0000259" key="10">
    <source>
        <dbReference type="PROSITE" id="PS50071"/>
    </source>
</evidence>
<dbReference type="PANTHER" id="PTHR24340">
    <property type="entry name" value="HOMEOBOX PROTEIN NKX"/>
    <property type="match status" value="1"/>
</dbReference>
<feature type="compositionally biased region" description="Low complexity" evidence="9">
    <location>
        <begin position="290"/>
        <end position="311"/>
    </location>
</feature>
<evidence type="ECO:0000256" key="2">
    <source>
        <dbReference type="ARBA" id="ARBA00022473"/>
    </source>
</evidence>
<keyword evidence="12" id="KW-1185">Reference proteome</keyword>
<keyword evidence="5 7" id="KW-0539">Nucleus</keyword>